<keyword evidence="3" id="KW-1185">Reference proteome</keyword>
<comment type="caution">
    <text evidence="2">The sequence shown here is derived from an EMBL/GenBank/DDBJ whole genome shotgun (WGS) entry which is preliminary data.</text>
</comment>
<dbReference type="EMBL" id="WNLA01000008">
    <property type="protein sequence ID" value="MTW03231.1"/>
    <property type="molecule type" value="Genomic_DNA"/>
</dbReference>
<protein>
    <submittedName>
        <fullName evidence="2">Uncharacterized protein</fullName>
    </submittedName>
</protein>
<keyword evidence="1" id="KW-0472">Membrane</keyword>
<keyword evidence="1" id="KW-0812">Transmembrane</keyword>
<reference evidence="2 3" key="1">
    <citation type="submission" date="2019-11" db="EMBL/GenBank/DDBJ databases">
        <title>Type strains purchased from KCTC, JCM and DSMZ.</title>
        <authorList>
            <person name="Lu H."/>
        </authorList>
    </citation>
    <scope>NUCLEOTIDE SEQUENCE [LARGE SCALE GENOMIC DNA]</scope>
    <source>
        <strain evidence="2 3">KCTC 42409</strain>
    </source>
</reference>
<evidence type="ECO:0000256" key="1">
    <source>
        <dbReference type="SAM" id="Phobius"/>
    </source>
</evidence>
<proteinExistence type="predicted"/>
<feature type="transmembrane region" description="Helical" evidence="1">
    <location>
        <begin position="61"/>
        <end position="79"/>
    </location>
</feature>
<sequence>MTNSRQWILAAFAVIGAFFVVGIVADIATGALGYWHVLGSGFFAAMATVVSAFIAAPKRKFMFASFAFVIGVAVAWYFLEPSWYPENYGAKAYQPTHLPIVVTCLGGVLGLIFAAIPWLRSRRKS</sequence>
<evidence type="ECO:0000313" key="2">
    <source>
        <dbReference type="EMBL" id="MTW03231.1"/>
    </source>
</evidence>
<accession>A0A6L6Q1P8</accession>
<feature type="transmembrane region" description="Helical" evidence="1">
    <location>
        <begin position="7"/>
        <end position="28"/>
    </location>
</feature>
<keyword evidence="1" id="KW-1133">Transmembrane helix</keyword>
<dbReference type="AlphaFoldDB" id="A0A6L6Q1P8"/>
<dbReference type="Proteomes" id="UP000484015">
    <property type="component" value="Unassembled WGS sequence"/>
</dbReference>
<feature type="transmembrane region" description="Helical" evidence="1">
    <location>
        <begin position="34"/>
        <end position="54"/>
    </location>
</feature>
<organism evidence="2 3">
    <name type="scientific">Pseudoduganella ginsengisoli</name>
    <dbReference type="NCBI Taxonomy" id="1462440"/>
    <lineage>
        <taxon>Bacteria</taxon>
        <taxon>Pseudomonadati</taxon>
        <taxon>Pseudomonadota</taxon>
        <taxon>Betaproteobacteria</taxon>
        <taxon>Burkholderiales</taxon>
        <taxon>Oxalobacteraceae</taxon>
        <taxon>Telluria group</taxon>
        <taxon>Pseudoduganella</taxon>
    </lineage>
</organism>
<gene>
    <name evidence="2" type="ORF">GM668_14175</name>
</gene>
<name>A0A6L6Q1P8_9BURK</name>
<feature type="transmembrane region" description="Helical" evidence="1">
    <location>
        <begin position="99"/>
        <end position="119"/>
    </location>
</feature>
<dbReference type="RefSeq" id="WP_155439610.1">
    <property type="nucleotide sequence ID" value="NZ_WNLA01000008.1"/>
</dbReference>
<evidence type="ECO:0000313" key="3">
    <source>
        <dbReference type="Proteomes" id="UP000484015"/>
    </source>
</evidence>